<keyword evidence="7" id="KW-0479">Metal-binding</keyword>
<dbReference type="Pfam" id="PF05875">
    <property type="entry name" value="Ceramidase"/>
    <property type="match status" value="1"/>
</dbReference>
<keyword evidence="3 9" id="KW-0812">Transmembrane</keyword>
<evidence type="ECO:0000256" key="5">
    <source>
        <dbReference type="ARBA" id="ARBA00022989"/>
    </source>
</evidence>
<dbReference type="OrthoDB" id="187171at2759"/>
<sequence>MVVNNATVASLNHHFWGPVTATLDWCEANYQFSSYIAEAANTFSNLFTIAVALWGSYQATQQSLPHRYLVGYAGFGLVGVGSFVFHATLLFEAQLGDELPMVYVASYCCAILFDTAPGFGWDNSPAALLATVVMSFNVVFTWSYYINRNPIYHQVVFASLLGVIGVRTVHLLREPGIAKKVPDSVKSTISRLFSAGAATFAFGFFVWNLDNIFCDKVTGWKHSIGWPVAFLLEGHAWWHIFTAIGTYLMLIGNTCDTLCIKDDYRNYAINPIHGIPCIQHVKQKKAQ</sequence>
<reference evidence="10 11" key="1">
    <citation type="journal article" date="2012" name="Science">
        <title>The Paleozoic origin of enzymatic lignin decomposition reconstructed from 31 fungal genomes.</title>
        <authorList>
            <person name="Floudas D."/>
            <person name="Binder M."/>
            <person name="Riley R."/>
            <person name="Barry K."/>
            <person name="Blanchette R.A."/>
            <person name="Henrissat B."/>
            <person name="Martinez A.T."/>
            <person name="Otillar R."/>
            <person name="Spatafora J.W."/>
            <person name="Yadav J.S."/>
            <person name="Aerts A."/>
            <person name="Benoit I."/>
            <person name="Boyd A."/>
            <person name="Carlson A."/>
            <person name="Copeland A."/>
            <person name="Coutinho P.M."/>
            <person name="de Vries R.P."/>
            <person name="Ferreira P."/>
            <person name="Findley K."/>
            <person name="Foster B."/>
            <person name="Gaskell J."/>
            <person name="Glotzer D."/>
            <person name="Gorecki P."/>
            <person name="Heitman J."/>
            <person name="Hesse C."/>
            <person name="Hori C."/>
            <person name="Igarashi K."/>
            <person name="Jurgens J.A."/>
            <person name="Kallen N."/>
            <person name="Kersten P."/>
            <person name="Kohler A."/>
            <person name="Kuees U."/>
            <person name="Kumar T.K.A."/>
            <person name="Kuo A."/>
            <person name="LaButti K."/>
            <person name="Larrondo L.F."/>
            <person name="Lindquist E."/>
            <person name="Ling A."/>
            <person name="Lombard V."/>
            <person name="Lucas S."/>
            <person name="Lundell T."/>
            <person name="Martin R."/>
            <person name="McLaughlin D.J."/>
            <person name="Morgenstern I."/>
            <person name="Morin E."/>
            <person name="Murat C."/>
            <person name="Nagy L.G."/>
            <person name="Nolan M."/>
            <person name="Ohm R.A."/>
            <person name="Patyshakuliyeva A."/>
            <person name="Rokas A."/>
            <person name="Ruiz-Duenas F.J."/>
            <person name="Sabat G."/>
            <person name="Salamov A."/>
            <person name="Samejima M."/>
            <person name="Schmutz J."/>
            <person name="Slot J.C."/>
            <person name="St John F."/>
            <person name="Stenlid J."/>
            <person name="Sun H."/>
            <person name="Sun S."/>
            <person name="Syed K."/>
            <person name="Tsang A."/>
            <person name="Wiebenga A."/>
            <person name="Young D."/>
            <person name="Pisabarro A."/>
            <person name="Eastwood D.C."/>
            <person name="Martin F."/>
            <person name="Cullen D."/>
            <person name="Grigoriev I.V."/>
            <person name="Hibbett D.S."/>
        </authorList>
    </citation>
    <scope>NUCLEOTIDE SEQUENCE [LARGE SCALE GENOMIC DNA]</scope>
    <source>
        <strain evidence="10 11">MD-104</strain>
    </source>
</reference>
<dbReference type="STRING" id="742152.A0A2H3IW66"/>
<dbReference type="Proteomes" id="UP000218811">
    <property type="component" value="Unassembled WGS sequence"/>
</dbReference>
<dbReference type="InterPro" id="IPR008901">
    <property type="entry name" value="ACER"/>
</dbReference>
<evidence type="ECO:0000256" key="6">
    <source>
        <dbReference type="ARBA" id="ARBA00023136"/>
    </source>
</evidence>
<evidence type="ECO:0000256" key="2">
    <source>
        <dbReference type="ARBA" id="ARBA00009780"/>
    </source>
</evidence>
<protein>
    <submittedName>
        <fullName evidence="10">Alkaline phytoceramidase</fullName>
    </submittedName>
</protein>
<dbReference type="GO" id="GO:0016811">
    <property type="term" value="F:hydrolase activity, acting on carbon-nitrogen (but not peptide) bonds, in linear amides"/>
    <property type="evidence" value="ECO:0007669"/>
    <property type="project" value="InterPro"/>
</dbReference>
<feature type="binding site" evidence="7">
    <location>
        <position position="25"/>
    </location>
    <ligand>
        <name>Ca(2+)</name>
        <dbReference type="ChEBI" id="CHEBI:29108"/>
    </ligand>
</feature>
<dbReference type="EMBL" id="KB467831">
    <property type="protein sequence ID" value="PCH34232.1"/>
    <property type="molecule type" value="Genomic_DNA"/>
</dbReference>
<feature type="binding site" evidence="8">
    <location>
        <position position="239"/>
    </location>
    <ligand>
        <name>Zn(2+)</name>
        <dbReference type="ChEBI" id="CHEBI:29105"/>
        <note>catalytic</note>
    </ligand>
</feature>
<dbReference type="OMA" id="SIDWCEL"/>
<dbReference type="GO" id="GO:0046514">
    <property type="term" value="P:ceramide catabolic process"/>
    <property type="evidence" value="ECO:0007669"/>
    <property type="project" value="TreeGrafter"/>
</dbReference>
<dbReference type="AlphaFoldDB" id="A0A2H3IW66"/>
<evidence type="ECO:0000313" key="11">
    <source>
        <dbReference type="Proteomes" id="UP000218811"/>
    </source>
</evidence>
<proteinExistence type="inferred from homology"/>
<evidence type="ECO:0000313" key="10">
    <source>
        <dbReference type="EMBL" id="PCH34232.1"/>
    </source>
</evidence>
<keyword evidence="8" id="KW-0862">Zinc</keyword>
<name>A0A2H3IW66_WOLCO</name>
<evidence type="ECO:0000256" key="4">
    <source>
        <dbReference type="ARBA" id="ARBA00022801"/>
    </source>
</evidence>
<keyword evidence="11" id="KW-1185">Reference proteome</keyword>
<comment type="subcellular location">
    <subcellularLocation>
        <location evidence="1">Membrane</location>
        <topology evidence="1">Multi-pass membrane protein</topology>
    </subcellularLocation>
</comment>
<dbReference type="GO" id="GO:0005789">
    <property type="term" value="C:endoplasmic reticulum membrane"/>
    <property type="evidence" value="ECO:0007669"/>
    <property type="project" value="TreeGrafter"/>
</dbReference>
<dbReference type="GO" id="GO:0046872">
    <property type="term" value="F:metal ion binding"/>
    <property type="evidence" value="ECO:0007669"/>
    <property type="project" value="UniProtKB-KW"/>
</dbReference>
<evidence type="ECO:0000256" key="7">
    <source>
        <dbReference type="PIRSR" id="PIRSR608901-1"/>
    </source>
</evidence>
<dbReference type="PANTHER" id="PTHR46187:SF3">
    <property type="entry name" value="ALKALINE CERAMIDASE 3"/>
    <property type="match status" value="1"/>
</dbReference>
<feature type="binding site" evidence="7">
    <location>
        <position position="29"/>
    </location>
    <ligand>
        <name>Ca(2+)</name>
        <dbReference type="ChEBI" id="CHEBI:29108"/>
    </ligand>
</feature>
<keyword evidence="5 9" id="KW-1133">Transmembrane helix</keyword>
<keyword evidence="4" id="KW-0378">Hydrolase</keyword>
<feature type="binding site" evidence="7">
    <location>
        <position position="38"/>
    </location>
    <ligand>
        <name>Ca(2+)</name>
        <dbReference type="ChEBI" id="CHEBI:29108"/>
    </ligand>
</feature>
<feature type="transmembrane region" description="Helical" evidence="9">
    <location>
        <begin position="39"/>
        <end position="57"/>
    </location>
</feature>
<dbReference type="GO" id="GO:0046513">
    <property type="term" value="P:ceramide biosynthetic process"/>
    <property type="evidence" value="ECO:0007669"/>
    <property type="project" value="TreeGrafter"/>
</dbReference>
<feature type="transmembrane region" description="Helical" evidence="9">
    <location>
        <begin position="69"/>
        <end position="89"/>
    </location>
</feature>
<comment type="similarity">
    <text evidence="2">Belongs to the alkaline ceramidase family.</text>
</comment>
<dbReference type="PANTHER" id="PTHR46187">
    <property type="entry name" value="ALKALINE CERAMIDASE 3"/>
    <property type="match status" value="1"/>
</dbReference>
<feature type="binding site" evidence="8">
    <location>
        <position position="86"/>
    </location>
    <ligand>
        <name>Zn(2+)</name>
        <dbReference type="ChEBI" id="CHEBI:29105"/>
        <note>catalytic</note>
    </ligand>
</feature>
<keyword evidence="6 9" id="KW-0472">Membrane</keyword>
<evidence type="ECO:0000256" key="1">
    <source>
        <dbReference type="ARBA" id="ARBA00004141"/>
    </source>
</evidence>
<feature type="transmembrane region" description="Helical" evidence="9">
    <location>
        <begin position="192"/>
        <end position="209"/>
    </location>
</feature>
<keyword evidence="7" id="KW-0106">Calcium</keyword>
<feature type="binding site" evidence="7">
    <location>
        <position position="24"/>
    </location>
    <ligand>
        <name>Ca(2+)</name>
        <dbReference type="ChEBI" id="CHEBI:29108"/>
    </ligand>
</feature>
<feature type="binding site" evidence="8">
    <location>
        <position position="235"/>
    </location>
    <ligand>
        <name>Zn(2+)</name>
        <dbReference type="ChEBI" id="CHEBI:29105"/>
        <note>catalytic</note>
    </ligand>
</feature>
<organism evidence="10 11">
    <name type="scientific">Wolfiporia cocos (strain MD-104)</name>
    <name type="common">Brown rot fungus</name>
    <dbReference type="NCBI Taxonomy" id="742152"/>
    <lineage>
        <taxon>Eukaryota</taxon>
        <taxon>Fungi</taxon>
        <taxon>Dikarya</taxon>
        <taxon>Basidiomycota</taxon>
        <taxon>Agaricomycotina</taxon>
        <taxon>Agaricomycetes</taxon>
        <taxon>Polyporales</taxon>
        <taxon>Phaeolaceae</taxon>
        <taxon>Wolfiporia</taxon>
    </lineage>
</organism>
<evidence type="ECO:0000256" key="9">
    <source>
        <dbReference type="SAM" id="Phobius"/>
    </source>
</evidence>
<comment type="cofactor">
    <cofactor evidence="8">
        <name>Zn(2+)</name>
        <dbReference type="ChEBI" id="CHEBI:29105"/>
    </cofactor>
</comment>
<feature type="transmembrane region" description="Helical" evidence="9">
    <location>
        <begin position="236"/>
        <end position="255"/>
    </location>
</feature>
<evidence type="ECO:0000256" key="3">
    <source>
        <dbReference type="ARBA" id="ARBA00022692"/>
    </source>
</evidence>
<accession>A0A2H3IW66</accession>
<feature type="binding site" evidence="7">
    <location>
        <position position="27"/>
    </location>
    <ligand>
        <name>Ca(2+)</name>
        <dbReference type="ChEBI" id="CHEBI:29108"/>
    </ligand>
</feature>
<feature type="transmembrane region" description="Helical" evidence="9">
    <location>
        <begin position="126"/>
        <end position="145"/>
    </location>
</feature>
<gene>
    <name evidence="10" type="ORF">WOLCODRAFT_95072</name>
</gene>
<evidence type="ECO:0000256" key="8">
    <source>
        <dbReference type="PIRSR" id="PIRSR608901-2"/>
    </source>
</evidence>